<evidence type="ECO:0000256" key="6">
    <source>
        <dbReference type="RuleBase" id="RU367087"/>
    </source>
</evidence>
<dbReference type="GeneID" id="40723914"/>
<sequence>MQSNDSSGDHGAFAPAPRERLVDPTAPPIYGNFQRYYHIRNPINATAAGDASHDQEASSHPALAVDSRVTAILRYLRQHFACSASSDTTAGLWPPSSIKVLDIGCNSGKVTIELMQTLPRLFKHGGQPVTQTQLCILGVDIDASLISQARQAAGVARSRYQPEHLEGSDTELEDDSLPYEAVYFPSVFPSLYGLTAPEGEGPRHGKRRRTEDAIDNNTPVSMHPRPPAAHLSPPYLHFVAADWVQPSSNTDSMLNSSDSHGYDMILALSITKWIHIQQGDAGLVRFFARISHTLHPGGLLFLERQEWSSYHSAKNLDPSIRGKIKRLQLRPGGDFDWWLETFGLRLVAEIGLGVGVGFERPLQVFRKELKASEAERLAERTALEGMPPVPWTARSSTAATSRAATAPGRE</sequence>
<dbReference type="CDD" id="cd02440">
    <property type="entry name" value="AdoMet_MTases"/>
    <property type="match status" value="1"/>
</dbReference>
<feature type="compositionally biased region" description="Low complexity" evidence="7">
    <location>
        <begin position="392"/>
        <end position="410"/>
    </location>
</feature>
<dbReference type="AlphaFoldDB" id="A0A4U7L2J0"/>
<evidence type="ECO:0000256" key="3">
    <source>
        <dbReference type="ARBA" id="ARBA00022679"/>
    </source>
</evidence>
<evidence type="ECO:0000256" key="2">
    <source>
        <dbReference type="ARBA" id="ARBA00022603"/>
    </source>
</evidence>
<dbReference type="GO" id="GO:0032259">
    <property type="term" value="P:methylation"/>
    <property type="evidence" value="ECO:0007669"/>
    <property type="project" value="UniProtKB-KW"/>
</dbReference>
<dbReference type="EMBL" id="SRRM01000002">
    <property type="protein sequence ID" value="TKY91020.1"/>
    <property type="molecule type" value="Genomic_DNA"/>
</dbReference>
<evidence type="ECO:0000256" key="5">
    <source>
        <dbReference type="PROSITE-ProRule" id="PRU00848"/>
    </source>
</evidence>
<dbReference type="InterPro" id="IPR010675">
    <property type="entry name" value="Bin3_C"/>
</dbReference>
<dbReference type="RefSeq" id="XP_029743005.1">
    <property type="nucleotide sequence ID" value="XM_029881619.1"/>
</dbReference>
<dbReference type="InterPro" id="IPR024160">
    <property type="entry name" value="BIN3_SAM-bd_dom"/>
</dbReference>
<evidence type="ECO:0000256" key="1">
    <source>
        <dbReference type="ARBA" id="ARBA00008361"/>
    </source>
</evidence>
<dbReference type="GO" id="GO:0008171">
    <property type="term" value="F:O-methyltransferase activity"/>
    <property type="evidence" value="ECO:0007669"/>
    <property type="project" value="UniProtKB-UniRule"/>
</dbReference>
<feature type="region of interest" description="Disordered" evidence="7">
    <location>
        <begin position="195"/>
        <end position="227"/>
    </location>
</feature>
<dbReference type="SUPFAM" id="SSF53335">
    <property type="entry name" value="S-adenosyl-L-methionine-dependent methyltransferases"/>
    <property type="match status" value="1"/>
</dbReference>
<dbReference type="InterPro" id="IPR039772">
    <property type="entry name" value="Bin3-like"/>
</dbReference>
<dbReference type="GO" id="GO:0017069">
    <property type="term" value="F:snRNA binding"/>
    <property type="evidence" value="ECO:0007669"/>
    <property type="project" value="TreeGrafter"/>
</dbReference>
<keyword evidence="3 6" id="KW-0808">Transferase</keyword>
<dbReference type="Pfam" id="PF06859">
    <property type="entry name" value="Bin3"/>
    <property type="match status" value="1"/>
</dbReference>
<dbReference type="PROSITE" id="PS51515">
    <property type="entry name" value="BIN3_SAM"/>
    <property type="match status" value="1"/>
</dbReference>
<dbReference type="Gene3D" id="3.40.50.150">
    <property type="entry name" value="Vaccinia Virus protein VP39"/>
    <property type="match status" value="1"/>
</dbReference>
<comment type="caution">
    <text evidence="9">The sequence shown here is derived from an EMBL/GenBank/DDBJ whole genome shotgun (WGS) entry which is preliminary data.</text>
</comment>
<keyword evidence="2 6" id="KW-0489">Methyltransferase</keyword>
<dbReference type="GO" id="GO:0008173">
    <property type="term" value="F:RNA methyltransferase activity"/>
    <property type="evidence" value="ECO:0007669"/>
    <property type="project" value="UniProtKB-UniRule"/>
</dbReference>
<dbReference type="PANTHER" id="PTHR12315">
    <property type="entry name" value="BICOID-INTERACTING PROTEIN RELATED"/>
    <property type="match status" value="1"/>
</dbReference>
<name>A0A4U7L2J0_9BASI</name>
<accession>A0A4U7L2J0</accession>
<evidence type="ECO:0000259" key="8">
    <source>
        <dbReference type="PROSITE" id="PS51515"/>
    </source>
</evidence>
<evidence type="ECO:0000256" key="7">
    <source>
        <dbReference type="SAM" id="MobiDB-lite"/>
    </source>
</evidence>
<evidence type="ECO:0000256" key="4">
    <source>
        <dbReference type="ARBA" id="ARBA00022691"/>
    </source>
</evidence>
<comment type="similarity">
    <text evidence="1 6">Belongs to the methyltransferase superfamily.</text>
</comment>
<feature type="region of interest" description="Disordered" evidence="7">
    <location>
        <begin position="382"/>
        <end position="410"/>
    </location>
</feature>
<reference evidence="9 10" key="1">
    <citation type="submission" date="2019-05" db="EMBL/GenBank/DDBJ databases">
        <title>Sporisorium graminicola CBS 10092 draft sequencing and annotation.</title>
        <authorList>
            <person name="Solano-Gonzalez S."/>
            <person name="Caddick M.X."/>
            <person name="Darby A."/>
        </authorList>
    </citation>
    <scope>NUCLEOTIDE SEQUENCE [LARGE SCALE GENOMIC DNA]</scope>
    <source>
        <strain evidence="9 10">CBS 10092</strain>
    </source>
</reference>
<dbReference type="EC" id="2.1.1.-" evidence="6"/>
<evidence type="ECO:0000313" key="10">
    <source>
        <dbReference type="Proteomes" id="UP000306050"/>
    </source>
</evidence>
<keyword evidence="4 5" id="KW-0949">S-adenosyl-L-methionine</keyword>
<dbReference type="KEGG" id="sgra:EX895_001019"/>
<dbReference type="PANTHER" id="PTHR12315:SF0">
    <property type="entry name" value="7SK SNRNA METHYLPHOSPHATE CAPPING ENZYME"/>
    <property type="match status" value="1"/>
</dbReference>
<proteinExistence type="inferred from homology"/>
<feature type="region of interest" description="Disordered" evidence="7">
    <location>
        <begin position="1"/>
        <end position="25"/>
    </location>
</feature>
<evidence type="ECO:0000313" key="9">
    <source>
        <dbReference type="EMBL" id="TKY91020.1"/>
    </source>
</evidence>
<dbReference type="Proteomes" id="UP000306050">
    <property type="component" value="Chromosome SGRAM_1"/>
</dbReference>
<dbReference type="InterPro" id="IPR029063">
    <property type="entry name" value="SAM-dependent_MTases_sf"/>
</dbReference>
<dbReference type="GO" id="GO:0040031">
    <property type="term" value="P:snRNA modification"/>
    <property type="evidence" value="ECO:0007669"/>
    <property type="project" value="TreeGrafter"/>
</dbReference>
<dbReference type="OrthoDB" id="540004at2759"/>
<organism evidence="9 10">
    <name type="scientific">Sporisorium graminicola</name>
    <dbReference type="NCBI Taxonomy" id="280036"/>
    <lineage>
        <taxon>Eukaryota</taxon>
        <taxon>Fungi</taxon>
        <taxon>Dikarya</taxon>
        <taxon>Basidiomycota</taxon>
        <taxon>Ustilaginomycotina</taxon>
        <taxon>Ustilaginomycetes</taxon>
        <taxon>Ustilaginales</taxon>
        <taxon>Ustilaginaceae</taxon>
        <taxon>Sporisorium</taxon>
    </lineage>
</organism>
<feature type="domain" description="Bin3-type SAM" evidence="8">
    <location>
        <begin position="80"/>
        <end position="370"/>
    </location>
</feature>
<gene>
    <name evidence="9" type="ORF">EX895_001019</name>
</gene>
<keyword evidence="10" id="KW-1185">Reference proteome</keyword>
<protein>
    <recommendedName>
        <fullName evidence="6">RNA methyltransferase</fullName>
        <ecNumber evidence="6">2.1.1.-</ecNumber>
    </recommendedName>
</protein>